<feature type="compositionally biased region" description="Low complexity" evidence="1">
    <location>
        <begin position="49"/>
        <end position="62"/>
    </location>
</feature>
<protein>
    <submittedName>
        <fullName evidence="2">Uncharacterized protein</fullName>
    </submittedName>
</protein>
<reference evidence="3" key="1">
    <citation type="journal article" date="2009" name="Science">
        <title>The B73 maize genome: complexity, diversity, and dynamics.</title>
        <authorList>
            <person name="Schnable P.S."/>
            <person name="Ware D."/>
            <person name="Fulton R.S."/>
            <person name="Stein J.C."/>
            <person name="Wei F."/>
            <person name="Pasternak S."/>
            <person name="Liang C."/>
            <person name="Zhang J."/>
            <person name="Fulton L."/>
            <person name="Graves T.A."/>
            <person name="Minx P."/>
            <person name="Reily A.D."/>
            <person name="Courtney L."/>
            <person name="Kruchowski S.S."/>
            <person name="Tomlinson C."/>
            <person name="Strong C."/>
            <person name="Delehaunty K."/>
            <person name="Fronick C."/>
            <person name="Courtney B."/>
            <person name="Rock S.M."/>
            <person name="Belter E."/>
            <person name="Du F."/>
            <person name="Kim K."/>
            <person name="Abbott R.M."/>
            <person name="Cotton M."/>
            <person name="Levy A."/>
            <person name="Marchetto P."/>
            <person name="Ochoa K."/>
            <person name="Jackson S.M."/>
            <person name="Gillam B."/>
            <person name="Chen W."/>
            <person name="Yan L."/>
            <person name="Higginbotham J."/>
            <person name="Cardenas M."/>
            <person name="Waligorski J."/>
            <person name="Applebaum E."/>
            <person name="Phelps L."/>
            <person name="Falcone J."/>
            <person name="Kanchi K."/>
            <person name="Thane T."/>
            <person name="Scimone A."/>
            <person name="Thane N."/>
            <person name="Henke J."/>
            <person name="Wang T."/>
            <person name="Ruppert J."/>
            <person name="Shah N."/>
            <person name="Rotter K."/>
            <person name="Hodges J."/>
            <person name="Ingenthron E."/>
            <person name="Cordes M."/>
            <person name="Kohlberg S."/>
            <person name="Sgro J."/>
            <person name="Delgado B."/>
            <person name="Mead K."/>
            <person name="Chinwalla A."/>
            <person name="Leonard S."/>
            <person name="Crouse K."/>
            <person name="Collura K."/>
            <person name="Kudrna D."/>
            <person name="Currie J."/>
            <person name="He R."/>
            <person name="Angelova A."/>
            <person name="Rajasekar S."/>
            <person name="Mueller T."/>
            <person name="Lomeli R."/>
            <person name="Scara G."/>
            <person name="Ko A."/>
            <person name="Delaney K."/>
            <person name="Wissotski M."/>
            <person name="Lopez G."/>
            <person name="Campos D."/>
            <person name="Braidotti M."/>
            <person name="Ashley E."/>
            <person name="Golser W."/>
            <person name="Kim H."/>
            <person name="Lee S."/>
            <person name="Lin J."/>
            <person name="Dujmic Z."/>
            <person name="Kim W."/>
            <person name="Talag J."/>
            <person name="Zuccolo A."/>
            <person name="Fan C."/>
            <person name="Sebastian A."/>
            <person name="Kramer M."/>
            <person name="Spiegel L."/>
            <person name="Nascimento L."/>
            <person name="Zutavern T."/>
            <person name="Miller B."/>
            <person name="Ambroise C."/>
            <person name="Muller S."/>
            <person name="Spooner W."/>
            <person name="Narechania A."/>
            <person name="Ren L."/>
            <person name="Wei S."/>
            <person name="Kumari S."/>
            <person name="Faga B."/>
            <person name="Levy M.J."/>
            <person name="McMahan L."/>
            <person name="Van Buren P."/>
            <person name="Vaughn M.W."/>
            <person name="Ying K."/>
            <person name="Yeh C.-T."/>
            <person name="Emrich S.J."/>
            <person name="Jia Y."/>
            <person name="Kalyanaraman A."/>
            <person name="Hsia A.-P."/>
            <person name="Barbazuk W.B."/>
            <person name="Baucom R.S."/>
            <person name="Brutnell T.P."/>
            <person name="Carpita N.C."/>
            <person name="Chaparro C."/>
            <person name="Chia J.-M."/>
            <person name="Deragon J.-M."/>
            <person name="Estill J.C."/>
            <person name="Fu Y."/>
            <person name="Jeddeloh J.A."/>
            <person name="Han Y."/>
            <person name="Lee H."/>
            <person name="Li P."/>
            <person name="Lisch D.R."/>
            <person name="Liu S."/>
            <person name="Liu Z."/>
            <person name="Nagel D.H."/>
            <person name="McCann M.C."/>
            <person name="SanMiguel P."/>
            <person name="Myers A.M."/>
            <person name="Nettleton D."/>
            <person name="Nguyen J."/>
            <person name="Penning B.W."/>
            <person name="Ponnala L."/>
            <person name="Schneider K.L."/>
            <person name="Schwartz D.C."/>
            <person name="Sharma A."/>
            <person name="Soderlund C."/>
            <person name="Springer N.M."/>
            <person name="Sun Q."/>
            <person name="Wang H."/>
            <person name="Waterman M."/>
            <person name="Westerman R."/>
            <person name="Wolfgruber T.K."/>
            <person name="Yang L."/>
            <person name="Yu Y."/>
            <person name="Zhang L."/>
            <person name="Zhou S."/>
            <person name="Zhu Q."/>
            <person name="Bennetzen J.L."/>
            <person name="Dawe R.K."/>
            <person name="Jiang J."/>
            <person name="Jiang N."/>
            <person name="Presting G.G."/>
            <person name="Wessler S.R."/>
            <person name="Aluru S."/>
            <person name="Martienssen R.A."/>
            <person name="Clifton S.W."/>
            <person name="McCombie W.R."/>
            <person name="Wing R.A."/>
            <person name="Wilson R.K."/>
        </authorList>
    </citation>
    <scope>NUCLEOTIDE SEQUENCE [LARGE SCALE GENOMIC DNA]</scope>
    <source>
        <strain evidence="3">cv. B73</strain>
    </source>
</reference>
<proteinExistence type="predicted"/>
<dbReference type="InParanoid" id="A0A804R7W7"/>
<feature type="compositionally biased region" description="Low complexity" evidence="1">
    <location>
        <begin position="23"/>
        <end position="36"/>
    </location>
</feature>
<name>A0A804R7W7_MAIZE</name>
<dbReference type="AlphaFoldDB" id="A0A804R7W7"/>
<accession>A0A804R7W7</accession>
<feature type="region of interest" description="Disordered" evidence="1">
    <location>
        <begin position="1"/>
        <end position="93"/>
    </location>
</feature>
<evidence type="ECO:0000313" key="2">
    <source>
        <dbReference type="EnsemblPlants" id="Zm00001eb387380_P001"/>
    </source>
</evidence>
<dbReference type="Gramene" id="Zm00001eb387380_T001">
    <property type="protein sequence ID" value="Zm00001eb387380_P001"/>
    <property type="gene ID" value="Zm00001eb387380"/>
</dbReference>
<reference evidence="2" key="3">
    <citation type="submission" date="2021-05" db="UniProtKB">
        <authorList>
            <consortium name="EnsemblPlants"/>
        </authorList>
    </citation>
    <scope>IDENTIFICATION</scope>
    <source>
        <strain evidence="2">cv. B73</strain>
    </source>
</reference>
<evidence type="ECO:0000256" key="1">
    <source>
        <dbReference type="SAM" id="MobiDB-lite"/>
    </source>
</evidence>
<feature type="compositionally biased region" description="Basic and acidic residues" evidence="1">
    <location>
        <begin position="71"/>
        <end position="81"/>
    </location>
</feature>
<keyword evidence="3" id="KW-1185">Reference proteome</keyword>
<evidence type="ECO:0000313" key="3">
    <source>
        <dbReference type="Proteomes" id="UP000007305"/>
    </source>
</evidence>
<sequence length="280" mass="31442">MGGGADFTAVRTRQTAHRHLHRAPASPCSSTSTARAGQPPLLHLHLHRAPASPRSSTSTARAGQPAPPLHQEGEPEIERPEKRRKRKRNQKLKPRELNPMEWIAEARHQVMRYTALLWQSTRLTKWLICAILMALMVSSEDWQFPPARDVDGVHLTIFSWVSGPRTSKRFSSDDAKEVVHYQTISPKSLAKSVLEEGGWSNFMCSREDTQNNVDVAIVFIGSKLQSSDISKDKQVDPALADTLKPWSLEQKKGVAVFSRNMRPLSSGVNEGRRLWKSDIT</sequence>
<dbReference type="EnsemblPlants" id="Zm00001eb387380_T001">
    <property type="protein sequence ID" value="Zm00001eb387380_P001"/>
    <property type="gene ID" value="Zm00001eb387380"/>
</dbReference>
<dbReference type="Proteomes" id="UP000007305">
    <property type="component" value="Chromosome 9"/>
</dbReference>
<feature type="compositionally biased region" description="Basic residues" evidence="1">
    <location>
        <begin position="82"/>
        <end position="92"/>
    </location>
</feature>
<dbReference type="PANTHER" id="PTHR35285">
    <property type="entry name" value="2-C-METHYL-D-ERYTHRITOL 4-PHOSPHATE CYTIDYLYLTRANSFERASE"/>
    <property type="match status" value="1"/>
</dbReference>
<organism evidence="2 3">
    <name type="scientific">Zea mays</name>
    <name type="common">Maize</name>
    <dbReference type="NCBI Taxonomy" id="4577"/>
    <lineage>
        <taxon>Eukaryota</taxon>
        <taxon>Viridiplantae</taxon>
        <taxon>Streptophyta</taxon>
        <taxon>Embryophyta</taxon>
        <taxon>Tracheophyta</taxon>
        <taxon>Spermatophyta</taxon>
        <taxon>Magnoliopsida</taxon>
        <taxon>Liliopsida</taxon>
        <taxon>Poales</taxon>
        <taxon>Poaceae</taxon>
        <taxon>PACMAD clade</taxon>
        <taxon>Panicoideae</taxon>
        <taxon>Andropogonodae</taxon>
        <taxon>Andropogoneae</taxon>
        <taxon>Tripsacinae</taxon>
        <taxon>Zea</taxon>
    </lineage>
</organism>
<reference evidence="2" key="2">
    <citation type="submission" date="2019-07" db="EMBL/GenBank/DDBJ databases">
        <authorList>
            <person name="Seetharam A."/>
            <person name="Woodhouse M."/>
            <person name="Cannon E."/>
        </authorList>
    </citation>
    <scope>NUCLEOTIDE SEQUENCE [LARGE SCALE GENOMIC DNA]</scope>
    <source>
        <strain evidence="2">cv. B73</strain>
    </source>
</reference>
<dbReference type="PANTHER" id="PTHR35285:SF1">
    <property type="entry name" value="2-C-METHYL-D-ERYTHRITOL 4-PHOSPHATE CYTIDYLYLTRANSFERASE"/>
    <property type="match status" value="1"/>
</dbReference>